<dbReference type="Pfam" id="PF00128">
    <property type="entry name" value="Alpha-amylase"/>
    <property type="match status" value="1"/>
</dbReference>
<dbReference type="STRING" id="42157.A0A182DZX1"/>
<dbReference type="SUPFAM" id="SSF51445">
    <property type="entry name" value="(Trans)glycosidases"/>
    <property type="match status" value="1"/>
</dbReference>
<accession>A0A182DZX1</accession>
<dbReference type="PANTHER" id="PTHR10357">
    <property type="entry name" value="ALPHA-AMYLASE FAMILY MEMBER"/>
    <property type="match status" value="1"/>
</dbReference>
<dbReference type="OrthoDB" id="1740265at2759"/>
<dbReference type="PANTHER" id="PTHR10357:SF230">
    <property type="entry name" value="GLYCOSYL HYDROLASE FAMILY 13 CATALYTIC DOMAIN-CONTAINING PROTEIN"/>
    <property type="match status" value="1"/>
</dbReference>
<evidence type="ECO:0000313" key="3">
    <source>
        <dbReference type="Proteomes" id="UP000271087"/>
    </source>
</evidence>
<dbReference type="AlphaFoldDB" id="A0A182DZX1"/>
<dbReference type="Proteomes" id="UP000271087">
    <property type="component" value="Unassembled WGS sequence"/>
</dbReference>
<dbReference type="Gene3D" id="3.20.20.80">
    <property type="entry name" value="Glycosidases"/>
    <property type="match status" value="2"/>
</dbReference>
<dbReference type="GO" id="GO:0005975">
    <property type="term" value="P:carbohydrate metabolic process"/>
    <property type="evidence" value="ECO:0007669"/>
    <property type="project" value="InterPro"/>
</dbReference>
<evidence type="ECO:0000313" key="2">
    <source>
        <dbReference type="EMBL" id="VDK63752.1"/>
    </source>
</evidence>
<evidence type="ECO:0000313" key="4">
    <source>
        <dbReference type="WBParaSite" id="nOo.2.0.1.t01240-RA"/>
    </source>
</evidence>
<dbReference type="InterPro" id="IPR006047">
    <property type="entry name" value="GH13_cat_dom"/>
</dbReference>
<dbReference type="WBParaSite" id="nOo.2.0.1.t01240-RA">
    <property type="protein sequence ID" value="nOo.2.0.1.t01240-RA"/>
    <property type="gene ID" value="nOo.2.0.1.g01240"/>
</dbReference>
<feature type="domain" description="Glycosyl hydrolase family 13 catalytic" evidence="1">
    <location>
        <begin position="111"/>
        <end position="397"/>
    </location>
</feature>
<dbReference type="InterPro" id="IPR017853">
    <property type="entry name" value="GH"/>
</dbReference>
<reference evidence="4" key="1">
    <citation type="submission" date="2016-06" db="UniProtKB">
        <authorList>
            <consortium name="WormBaseParasite"/>
        </authorList>
    </citation>
    <scope>IDENTIFICATION</scope>
</reference>
<gene>
    <name evidence="2" type="ORF">NOO_LOCUS1240</name>
</gene>
<name>A0A182DZX1_ONCOC</name>
<reference evidence="2 3" key="2">
    <citation type="submission" date="2018-08" db="EMBL/GenBank/DDBJ databases">
        <authorList>
            <person name="Laetsch R D."/>
            <person name="Stevens L."/>
            <person name="Kumar S."/>
            <person name="Blaxter L. M."/>
        </authorList>
    </citation>
    <scope>NUCLEOTIDE SEQUENCE [LARGE SCALE GENOMIC DNA]</scope>
</reference>
<dbReference type="EMBL" id="UYRW01000150">
    <property type="protein sequence ID" value="VDK63752.1"/>
    <property type="molecule type" value="Genomic_DNA"/>
</dbReference>
<sequence length="506" mass="58337">MENNLLPGPQGRIPNMYEVDKERHTESYITAVRGQYNKNIKTIPVDDTKDAYQMRAFSPLLRDEPTEPIEKFKYTIAELERYRNDPFWRTLSPSCVPKMVPNWWQNAVAYQIWTPSFQDSDGSGVGDLIGLISRLENLRRLGVQVIWLNPFLLSDDFNDAIQDHLAVDSKLGINDDAYRLIDVIHDKEMKVVINLPVSTTSKNHDWYRRSSQSSLEEYANFSDYYHWRKGEKDSSFMSKHKNISYMHYENRSDWPILNWQSGSVHQDMFNIMSYWIDKNIDGFYLSGIEYLARIKSGTVAQRRTWDNPRLSTSMSPFRIFMIANLMPSSADFLLYKGYPLFPVTVLDTNAEEIRRAFLVYYACFCLKTCAVMSCPSIGDCPGMISICIILTKLLDIVWQHSIDKFLQPPSINRLSDKERYHQSGGDEPFYTGRNPAACIQFIIAITSEIVEIYSDSLAAEGGSWLYDNHSADENGHKLYHQPECKAIVIVCLLSTESCLTLIFCFS</sequence>
<proteinExistence type="predicted"/>
<dbReference type="SMART" id="SM00642">
    <property type="entry name" value="Aamy"/>
    <property type="match status" value="1"/>
</dbReference>
<keyword evidence="3" id="KW-1185">Reference proteome</keyword>
<protein>
    <submittedName>
        <fullName evidence="4">Aamy domain-containing protein</fullName>
    </submittedName>
</protein>
<organism evidence="4">
    <name type="scientific">Onchocerca ochengi</name>
    <name type="common">Filarial nematode worm</name>
    <dbReference type="NCBI Taxonomy" id="42157"/>
    <lineage>
        <taxon>Eukaryota</taxon>
        <taxon>Metazoa</taxon>
        <taxon>Ecdysozoa</taxon>
        <taxon>Nematoda</taxon>
        <taxon>Chromadorea</taxon>
        <taxon>Rhabditida</taxon>
        <taxon>Spirurina</taxon>
        <taxon>Spiruromorpha</taxon>
        <taxon>Filarioidea</taxon>
        <taxon>Onchocercidae</taxon>
        <taxon>Onchocerca</taxon>
    </lineage>
</organism>
<evidence type="ECO:0000259" key="1">
    <source>
        <dbReference type="SMART" id="SM00642"/>
    </source>
</evidence>